<dbReference type="InterPro" id="IPR013325">
    <property type="entry name" value="RNA_pol_sigma_r2"/>
</dbReference>
<gene>
    <name evidence="7" type="ORF">JCM16418_2601</name>
</gene>
<dbReference type="InterPro" id="IPR039425">
    <property type="entry name" value="RNA_pol_sigma-70-like"/>
</dbReference>
<evidence type="ECO:0000256" key="3">
    <source>
        <dbReference type="ARBA" id="ARBA00023082"/>
    </source>
</evidence>
<feature type="domain" description="RNA polymerase sigma-70 region 2" evidence="5">
    <location>
        <begin position="24"/>
        <end position="87"/>
    </location>
</feature>
<keyword evidence="3" id="KW-0731">Sigma factor</keyword>
<dbReference type="Gene3D" id="1.10.10.10">
    <property type="entry name" value="Winged helix-like DNA-binding domain superfamily/Winged helix DNA-binding domain"/>
    <property type="match status" value="1"/>
</dbReference>
<dbReference type="GO" id="GO:0006352">
    <property type="term" value="P:DNA-templated transcription initiation"/>
    <property type="evidence" value="ECO:0007669"/>
    <property type="project" value="InterPro"/>
</dbReference>
<evidence type="ECO:0000313" key="8">
    <source>
        <dbReference type="Proteomes" id="UP000019364"/>
    </source>
</evidence>
<dbReference type="OrthoDB" id="9782703at2"/>
<evidence type="ECO:0000256" key="2">
    <source>
        <dbReference type="ARBA" id="ARBA00023015"/>
    </source>
</evidence>
<keyword evidence="8" id="KW-1185">Reference proteome</keyword>
<sequence>MNNELNVIKAQRGDRHAFVSLMRMIESDLYGMAYSMLRQVEDCADVMQESMLSAYKSIHQLRDPAYFKTWIFRILINECNKVLRNRTSTYAAMRLSDIATTSGGYDQIELHEAVQGLEESMRTTIILYYFQDMSIKEIASILDISESAVKTRLHRARKILLLQLQTEQEKEMIIRENY</sequence>
<keyword evidence="4" id="KW-0804">Transcription</keyword>
<dbReference type="GO" id="GO:0016987">
    <property type="term" value="F:sigma factor activity"/>
    <property type="evidence" value="ECO:0007669"/>
    <property type="project" value="UniProtKB-KW"/>
</dbReference>
<dbReference type="SUPFAM" id="SSF88659">
    <property type="entry name" value="Sigma3 and sigma4 domains of RNA polymerase sigma factors"/>
    <property type="match status" value="1"/>
</dbReference>
<organism evidence="7 8">
    <name type="scientific">Paenibacillus pini JCM 16418</name>
    <dbReference type="NCBI Taxonomy" id="1236976"/>
    <lineage>
        <taxon>Bacteria</taxon>
        <taxon>Bacillati</taxon>
        <taxon>Bacillota</taxon>
        <taxon>Bacilli</taxon>
        <taxon>Bacillales</taxon>
        <taxon>Paenibacillaceae</taxon>
        <taxon>Paenibacillus</taxon>
    </lineage>
</organism>
<evidence type="ECO:0000259" key="5">
    <source>
        <dbReference type="Pfam" id="PF04542"/>
    </source>
</evidence>
<dbReference type="PANTHER" id="PTHR43133">
    <property type="entry name" value="RNA POLYMERASE ECF-TYPE SIGMA FACTO"/>
    <property type="match status" value="1"/>
</dbReference>
<dbReference type="GO" id="GO:0003677">
    <property type="term" value="F:DNA binding"/>
    <property type="evidence" value="ECO:0007669"/>
    <property type="project" value="InterPro"/>
</dbReference>
<protein>
    <submittedName>
        <fullName evidence="7">RNA polymerase</fullName>
    </submittedName>
</protein>
<dbReference type="EMBL" id="BAVZ01000007">
    <property type="protein sequence ID" value="GAF08519.1"/>
    <property type="molecule type" value="Genomic_DNA"/>
</dbReference>
<dbReference type="Proteomes" id="UP000019364">
    <property type="component" value="Unassembled WGS sequence"/>
</dbReference>
<dbReference type="InterPro" id="IPR007627">
    <property type="entry name" value="RNA_pol_sigma70_r2"/>
</dbReference>
<dbReference type="InterPro" id="IPR013249">
    <property type="entry name" value="RNA_pol_sigma70_r4_t2"/>
</dbReference>
<dbReference type="RefSeq" id="WP_036649027.1">
    <property type="nucleotide sequence ID" value="NZ_BAVZ01000007.1"/>
</dbReference>
<dbReference type="Gene3D" id="1.10.1740.10">
    <property type="match status" value="1"/>
</dbReference>
<dbReference type="InterPro" id="IPR013324">
    <property type="entry name" value="RNA_pol_sigma_r3/r4-like"/>
</dbReference>
<evidence type="ECO:0000313" key="7">
    <source>
        <dbReference type="EMBL" id="GAF08519.1"/>
    </source>
</evidence>
<comment type="similarity">
    <text evidence="1">Belongs to the sigma-70 factor family. ECF subfamily.</text>
</comment>
<comment type="caution">
    <text evidence="7">The sequence shown here is derived from an EMBL/GenBank/DDBJ whole genome shotgun (WGS) entry which is preliminary data.</text>
</comment>
<evidence type="ECO:0000256" key="1">
    <source>
        <dbReference type="ARBA" id="ARBA00010641"/>
    </source>
</evidence>
<dbReference type="InterPro" id="IPR014284">
    <property type="entry name" value="RNA_pol_sigma-70_dom"/>
</dbReference>
<dbReference type="NCBIfam" id="TIGR02937">
    <property type="entry name" value="sigma70-ECF"/>
    <property type="match status" value="1"/>
</dbReference>
<reference evidence="7 8" key="1">
    <citation type="journal article" date="2014" name="Genome Announc.">
        <title>Draft Genome Sequence of Paenibacillus pini JCM 16418T, Isolated from the Rhizosphere of Pine Tree.</title>
        <authorList>
            <person name="Yuki M."/>
            <person name="Oshima K."/>
            <person name="Suda W."/>
            <person name="Oshida Y."/>
            <person name="Kitamura K."/>
            <person name="Iida Y."/>
            <person name="Hattori M."/>
            <person name="Ohkuma M."/>
        </authorList>
    </citation>
    <scope>NUCLEOTIDE SEQUENCE [LARGE SCALE GENOMIC DNA]</scope>
    <source>
        <strain evidence="7 8">JCM 16418</strain>
    </source>
</reference>
<evidence type="ECO:0000259" key="6">
    <source>
        <dbReference type="Pfam" id="PF08281"/>
    </source>
</evidence>
<dbReference type="PANTHER" id="PTHR43133:SF51">
    <property type="entry name" value="RNA POLYMERASE SIGMA FACTOR"/>
    <property type="match status" value="1"/>
</dbReference>
<dbReference type="STRING" id="1236976.JCM16418_2601"/>
<accession>W7Z281</accession>
<keyword evidence="2" id="KW-0805">Transcription regulation</keyword>
<dbReference type="CDD" id="cd06171">
    <property type="entry name" value="Sigma70_r4"/>
    <property type="match status" value="1"/>
</dbReference>
<name>W7Z281_9BACL</name>
<evidence type="ECO:0000256" key="4">
    <source>
        <dbReference type="ARBA" id="ARBA00023163"/>
    </source>
</evidence>
<dbReference type="AlphaFoldDB" id="W7Z281"/>
<dbReference type="Pfam" id="PF04542">
    <property type="entry name" value="Sigma70_r2"/>
    <property type="match status" value="1"/>
</dbReference>
<proteinExistence type="inferred from homology"/>
<dbReference type="SUPFAM" id="SSF88946">
    <property type="entry name" value="Sigma2 domain of RNA polymerase sigma factors"/>
    <property type="match status" value="1"/>
</dbReference>
<feature type="domain" description="RNA polymerase sigma factor 70 region 4 type 2" evidence="6">
    <location>
        <begin position="109"/>
        <end position="159"/>
    </location>
</feature>
<dbReference type="eggNOG" id="COG1595">
    <property type="taxonomic scope" value="Bacteria"/>
</dbReference>
<dbReference type="InterPro" id="IPR036388">
    <property type="entry name" value="WH-like_DNA-bd_sf"/>
</dbReference>
<dbReference type="Pfam" id="PF08281">
    <property type="entry name" value="Sigma70_r4_2"/>
    <property type="match status" value="1"/>
</dbReference>